<dbReference type="RefSeq" id="WP_119436292.1">
    <property type="nucleotide sequence ID" value="NZ_QWGR01000001.1"/>
</dbReference>
<protein>
    <recommendedName>
        <fullName evidence="4">Mannosylglycerate hydrolase MGH1-like glycoside hydrolase domain-containing protein</fullName>
    </recommendedName>
</protein>
<organism evidence="5 6">
    <name type="scientific">Maribellus luteus</name>
    <dbReference type="NCBI Taxonomy" id="2305463"/>
    <lineage>
        <taxon>Bacteria</taxon>
        <taxon>Pseudomonadati</taxon>
        <taxon>Bacteroidota</taxon>
        <taxon>Bacteroidia</taxon>
        <taxon>Marinilabiliales</taxon>
        <taxon>Prolixibacteraceae</taxon>
        <taxon>Maribellus</taxon>
    </lineage>
</organism>
<reference evidence="5 6" key="1">
    <citation type="submission" date="2018-08" db="EMBL/GenBank/DDBJ databases">
        <title>Pallidiluteibacterium maritimus gen. nov., sp. nov., isolated from coastal sediment.</title>
        <authorList>
            <person name="Zhou L.Y."/>
        </authorList>
    </citation>
    <scope>NUCLEOTIDE SEQUENCE [LARGE SCALE GENOMIC DNA]</scope>
    <source>
        <strain evidence="5 6">XSD2</strain>
    </source>
</reference>
<dbReference type="OrthoDB" id="9781878at2"/>
<dbReference type="InterPro" id="IPR054491">
    <property type="entry name" value="MGH1-like_GH"/>
</dbReference>
<evidence type="ECO:0000259" key="4">
    <source>
        <dbReference type="Pfam" id="PF22422"/>
    </source>
</evidence>
<name>A0A399T726_9BACT</name>
<dbReference type="Proteomes" id="UP000265926">
    <property type="component" value="Unassembled WGS sequence"/>
</dbReference>
<evidence type="ECO:0000256" key="2">
    <source>
        <dbReference type="ARBA" id="ARBA00022801"/>
    </source>
</evidence>
<dbReference type="SUPFAM" id="SSF48208">
    <property type="entry name" value="Six-hairpin glycosidases"/>
    <property type="match status" value="1"/>
</dbReference>
<evidence type="ECO:0000313" key="5">
    <source>
        <dbReference type="EMBL" id="RIJ50824.1"/>
    </source>
</evidence>
<dbReference type="GO" id="GO:0009311">
    <property type="term" value="P:oligosaccharide metabolic process"/>
    <property type="evidence" value="ECO:0007669"/>
    <property type="project" value="InterPro"/>
</dbReference>
<evidence type="ECO:0000256" key="1">
    <source>
        <dbReference type="ARBA" id="ARBA00010833"/>
    </source>
</evidence>
<keyword evidence="6" id="KW-1185">Reference proteome</keyword>
<dbReference type="EMBL" id="QWGR01000001">
    <property type="protein sequence ID" value="RIJ50824.1"/>
    <property type="molecule type" value="Genomic_DNA"/>
</dbReference>
<dbReference type="GO" id="GO:0004573">
    <property type="term" value="F:Glc3Man9GlcNAc2 oligosaccharide glucosidase activity"/>
    <property type="evidence" value="ECO:0007669"/>
    <property type="project" value="InterPro"/>
</dbReference>
<sequence length="607" mass="69356">MYNKLSKMQWFFIASIFMLLSCTHKNGIKGKARDEVKSFVEFNLKDVPFSYAGSGLAVLNHKRFEGLVLMDIRNSAFGSNSAILEFFHTVNGDTLTPSAIANPSHATLMHESSVLGEMSYETDKVFRIKGNSENLIFGLDHNLLANGTLTVESTKNGSYHIQKVDNTYGTSRFILSAIHGKLTFDKKASQFTPKQGSGNYFDIRITETDSNWKNYDVTKSFQECIDASAEEFQNWLLKMPTLPEKYSNSRQLASYALWSNIINKGGNYKRDGNILMSKNILHYVWSWDNCFTAMACSYNLPELALNQLKVIFDYQKENGELPDVVCNSHLIWAHVKPPIHGWTLRKMMKNSDLSDAQLQEMYTSLEKWTNYWLDHRDSNNNGLPEYHNGNDCMDNGTEFDVNGVIDTYGHFESANLYAYLVLQLDLLHDLAKKFNKPEEAKKWQEKSDKLLDLMIEKTWNGERFITTEIDKNTVNEKSQSLLAYHPIILGKKLPIEIRTQLINDLKTEGYLTEWGLASENLKSPFFNEDGYWRGPIWAPSTMIVVDGLNACGEHEFAKEIAQRYIDLCVKSGFRENFNPITGEGLRDASFSWTASVFLILGNEYLMD</sequence>
<dbReference type="InterPro" id="IPR004888">
    <property type="entry name" value="Glycoside_hydrolase_63"/>
</dbReference>
<feature type="domain" description="Mannosylglycerate hydrolase MGH1-like glycoside hydrolase" evidence="4">
    <location>
        <begin position="283"/>
        <end position="593"/>
    </location>
</feature>
<gene>
    <name evidence="5" type="ORF">D1614_02565</name>
</gene>
<comment type="similarity">
    <text evidence="1">Belongs to the glycosyl hydrolase 63 family.</text>
</comment>
<keyword evidence="2" id="KW-0378">Hydrolase</keyword>
<dbReference type="AlphaFoldDB" id="A0A399T726"/>
<dbReference type="InterPro" id="IPR008928">
    <property type="entry name" value="6-hairpin_glycosidase_sf"/>
</dbReference>
<dbReference type="Gene3D" id="1.50.10.10">
    <property type="match status" value="1"/>
</dbReference>
<dbReference type="InterPro" id="IPR012341">
    <property type="entry name" value="6hp_glycosidase-like_sf"/>
</dbReference>
<dbReference type="Pfam" id="PF22422">
    <property type="entry name" value="MGH1-like_GH"/>
    <property type="match status" value="1"/>
</dbReference>
<accession>A0A399T726</accession>
<keyword evidence="3" id="KW-0326">Glycosidase</keyword>
<dbReference type="PROSITE" id="PS51257">
    <property type="entry name" value="PROKAR_LIPOPROTEIN"/>
    <property type="match status" value="1"/>
</dbReference>
<proteinExistence type="inferred from homology"/>
<dbReference type="PANTHER" id="PTHR10412:SF11">
    <property type="entry name" value="MANNOSYL-OLIGOSACCHARIDE GLUCOSIDASE"/>
    <property type="match status" value="1"/>
</dbReference>
<dbReference type="PANTHER" id="PTHR10412">
    <property type="entry name" value="MANNOSYL-OLIGOSACCHARIDE GLUCOSIDASE"/>
    <property type="match status" value="1"/>
</dbReference>
<comment type="caution">
    <text evidence="5">The sequence shown here is derived from an EMBL/GenBank/DDBJ whole genome shotgun (WGS) entry which is preliminary data.</text>
</comment>
<evidence type="ECO:0000256" key="3">
    <source>
        <dbReference type="ARBA" id="ARBA00023295"/>
    </source>
</evidence>
<dbReference type="GO" id="GO:0006487">
    <property type="term" value="P:protein N-linked glycosylation"/>
    <property type="evidence" value="ECO:0007669"/>
    <property type="project" value="TreeGrafter"/>
</dbReference>
<evidence type="ECO:0000313" key="6">
    <source>
        <dbReference type="Proteomes" id="UP000265926"/>
    </source>
</evidence>